<protein>
    <recommendedName>
        <fullName evidence="6">DNA-binding protein HU</fullName>
    </recommendedName>
</protein>
<accession>A0A448Z1T0</accession>
<dbReference type="PROSITE" id="PS00045">
    <property type="entry name" value="HISTONE_LIKE"/>
    <property type="match status" value="1"/>
</dbReference>
<dbReference type="GO" id="GO:0003677">
    <property type="term" value="F:DNA binding"/>
    <property type="evidence" value="ECO:0007669"/>
    <property type="project" value="UniProtKB-KW"/>
</dbReference>
<sequence>MMLSRSLILFVSLISFADAFVVRSSSRPQMMTLNAKSDAESVRKKEFVAIMAEELGYTKTDAEAALNCVIDTIAENLADGKKTVFPGFGTFEPRSRSARVGRNPKTGEKIEIKASVGAGFSAAKGLKDRLNGRD</sequence>
<comment type="similarity">
    <text evidence="2">Belongs to the bacterial histone-like protein family.</text>
</comment>
<evidence type="ECO:0000256" key="1">
    <source>
        <dbReference type="ARBA" id="ARBA00023125"/>
    </source>
</evidence>
<organism evidence="4 5">
    <name type="scientific">Pseudo-nitzschia multistriata</name>
    <dbReference type="NCBI Taxonomy" id="183589"/>
    <lineage>
        <taxon>Eukaryota</taxon>
        <taxon>Sar</taxon>
        <taxon>Stramenopiles</taxon>
        <taxon>Ochrophyta</taxon>
        <taxon>Bacillariophyta</taxon>
        <taxon>Bacillariophyceae</taxon>
        <taxon>Bacillariophycidae</taxon>
        <taxon>Bacillariales</taxon>
        <taxon>Bacillariaceae</taxon>
        <taxon>Pseudo-nitzschia</taxon>
    </lineage>
</organism>
<evidence type="ECO:0000256" key="3">
    <source>
        <dbReference type="SAM" id="SignalP"/>
    </source>
</evidence>
<dbReference type="InterPro" id="IPR010992">
    <property type="entry name" value="IHF-like_DNA-bd_dom_sf"/>
</dbReference>
<dbReference type="InterPro" id="IPR000119">
    <property type="entry name" value="Hist_DNA-bd"/>
</dbReference>
<dbReference type="PRINTS" id="PR01727">
    <property type="entry name" value="DNABINDINGHU"/>
</dbReference>
<feature type="signal peptide" evidence="3">
    <location>
        <begin position="1"/>
        <end position="19"/>
    </location>
</feature>
<dbReference type="EMBL" id="CAACVS010000074">
    <property type="protein sequence ID" value="VEU36002.1"/>
    <property type="molecule type" value="Genomic_DNA"/>
</dbReference>
<dbReference type="Pfam" id="PF00216">
    <property type="entry name" value="Bac_DNA_binding"/>
    <property type="match status" value="1"/>
</dbReference>
<dbReference type="Gene3D" id="4.10.520.10">
    <property type="entry name" value="IHF-like DNA-binding proteins"/>
    <property type="match status" value="1"/>
</dbReference>
<dbReference type="PANTHER" id="PTHR33175">
    <property type="entry name" value="DNA-BINDING PROTEIN HU"/>
    <property type="match status" value="1"/>
</dbReference>
<keyword evidence="1" id="KW-0238">DNA-binding</keyword>
<dbReference type="InterPro" id="IPR020816">
    <property type="entry name" value="Histone-like_DNA-bd_CS"/>
</dbReference>
<dbReference type="CDD" id="cd13831">
    <property type="entry name" value="HU"/>
    <property type="match status" value="1"/>
</dbReference>
<dbReference type="Proteomes" id="UP000291116">
    <property type="component" value="Unassembled WGS sequence"/>
</dbReference>
<dbReference type="AlphaFoldDB" id="A0A448Z1T0"/>
<evidence type="ECO:0000313" key="5">
    <source>
        <dbReference type="Proteomes" id="UP000291116"/>
    </source>
</evidence>
<proteinExistence type="inferred from homology"/>
<evidence type="ECO:0000256" key="2">
    <source>
        <dbReference type="RuleBase" id="RU003939"/>
    </source>
</evidence>
<dbReference type="SMART" id="SM00411">
    <property type="entry name" value="BHL"/>
    <property type="match status" value="1"/>
</dbReference>
<dbReference type="OrthoDB" id="10261135at2759"/>
<dbReference type="SUPFAM" id="SSF47729">
    <property type="entry name" value="IHF-like DNA-binding proteins"/>
    <property type="match status" value="1"/>
</dbReference>
<keyword evidence="5" id="KW-1185">Reference proteome</keyword>
<keyword evidence="3" id="KW-0732">Signal</keyword>
<reference evidence="4 5" key="1">
    <citation type="submission" date="2019-01" db="EMBL/GenBank/DDBJ databases">
        <authorList>
            <person name="Ferrante I. M."/>
        </authorList>
    </citation>
    <scope>NUCLEOTIDE SEQUENCE [LARGE SCALE GENOMIC DNA]</scope>
    <source>
        <strain evidence="4 5">B856</strain>
    </source>
</reference>
<gene>
    <name evidence="4" type="ORF">PSNMU_V1.4_AUG-EV-PASAV3_0027500</name>
</gene>
<name>A0A448Z1T0_9STRA</name>
<dbReference type="PANTHER" id="PTHR33175:SF3">
    <property type="entry name" value="DNA-BINDING PROTEIN HU-BETA"/>
    <property type="match status" value="1"/>
</dbReference>
<dbReference type="GO" id="GO:0030527">
    <property type="term" value="F:structural constituent of chromatin"/>
    <property type="evidence" value="ECO:0007669"/>
    <property type="project" value="InterPro"/>
</dbReference>
<feature type="chain" id="PRO_5019207398" description="DNA-binding protein HU" evidence="3">
    <location>
        <begin position="20"/>
        <end position="134"/>
    </location>
</feature>
<evidence type="ECO:0000313" key="4">
    <source>
        <dbReference type="EMBL" id="VEU36002.1"/>
    </source>
</evidence>
<evidence type="ECO:0008006" key="6">
    <source>
        <dbReference type="Google" id="ProtNLM"/>
    </source>
</evidence>